<keyword evidence="4" id="KW-0378">Hydrolase</keyword>
<dbReference type="Gene3D" id="1.50.10.10">
    <property type="match status" value="1"/>
</dbReference>
<dbReference type="GO" id="GO:0016787">
    <property type="term" value="F:hydrolase activity"/>
    <property type="evidence" value="ECO:0007669"/>
    <property type="project" value="UniProtKB-KW"/>
</dbReference>
<proteinExistence type="predicted"/>
<dbReference type="Pfam" id="PF21307">
    <property type="entry name" value="Glyco_hydro_95_C"/>
    <property type="match status" value="1"/>
</dbReference>
<gene>
    <name evidence="4" type="ORF">ACFOWZ_00130</name>
</gene>
<evidence type="ECO:0000259" key="1">
    <source>
        <dbReference type="Pfam" id="PF14498"/>
    </source>
</evidence>
<dbReference type="Pfam" id="PF22124">
    <property type="entry name" value="Glyco_hydro_95_cat"/>
    <property type="match status" value="1"/>
</dbReference>
<protein>
    <submittedName>
        <fullName evidence="4">Glycoside hydrolase N-terminal domain-containing protein</fullName>
    </submittedName>
</protein>
<evidence type="ECO:0000259" key="2">
    <source>
        <dbReference type="Pfam" id="PF21307"/>
    </source>
</evidence>
<reference evidence="5" key="1">
    <citation type="journal article" date="2019" name="Int. J. Syst. Evol. Microbiol.">
        <title>The Global Catalogue of Microorganisms (GCM) 10K type strain sequencing project: providing services to taxonomists for standard genome sequencing and annotation.</title>
        <authorList>
            <consortium name="The Broad Institute Genomics Platform"/>
            <consortium name="The Broad Institute Genome Sequencing Center for Infectious Disease"/>
            <person name="Wu L."/>
            <person name="Ma J."/>
        </authorList>
    </citation>
    <scope>NUCLEOTIDE SEQUENCE [LARGE SCALE GENOMIC DNA]</scope>
    <source>
        <strain evidence="5">CGMCC 4.7405</strain>
    </source>
</reference>
<evidence type="ECO:0000313" key="4">
    <source>
        <dbReference type="EMBL" id="MFC3889861.1"/>
    </source>
</evidence>
<dbReference type="InterPro" id="IPR012341">
    <property type="entry name" value="6hp_glycosidase-like_sf"/>
</dbReference>
<evidence type="ECO:0000259" key="3">
    <source>
        <dbReference type="Pfam" id="PF22124"/>
    </source>
</evidence>
<dbReference type="EMBL" id="JBHRZI010000001">
    <property type="protein sequence ID" value="MFC3889861.1"/>
    <property type="molecule type" value="Genomic_DNA"/>
</dbReference>
<name>A0ABV8BJX7_9PSEU</name>
<dbReference type="Proteomes" id="UP001595690">
    <property type="component" value="Unassembled WGS sequence"/>
</dbReference>
<keyword evidence="5" id="KW-1185">Reference proteome</keyword>
<dbReference type="InterPro" id="IPR049053">
    <property type="entry name" value="AFCA-like_C"/>
</dbReference>
<dbReference type="InterPro" id="IPR027414">
    <property type="entry name" value="GH95_N_dom"/>
</dbReference>
<evidence type="ECO:0000313" key="5">
    <source>
        <dbReference type="Proteomes" id="UP001595690"/>
    </source>
</evidence>
<dbReference type="PANTHER" id="PTHR31084:SF0">
    <property type="entry name" value="ALPHA-L-FUCOSIDASE 2"/>
    <property type="match status" value="1"/>
</dbReference>
<comment type="caution">
    <text evidence="4">The sequence shown here is derived from an EMBL/GenBank/DDBJ whole genome shotgun (WGS) entry which is preliminary data.</text>
</comment>
<dbReference type="Pfam" id="PF14498">
    <property type="entry name" value="Glyco_hyd_65N_2"/>
    <property type="match status" value="1"/>
</dbReference>
<accession>A0ABV8BJX7</accession>
<dbReference type="InterPro" id="IPR054363">
    <property type="entry name" value="GH95_cat"/>
</dbReference>
<feature type="domain" description="Glycosyl hydrolase family 95 catalytic" evidence="3">
    <location>
        <begin position="240"/>
        <end position="641"/>
    </location>
</feature>
<organism evidence="4 5">
    <name type="scientific">Lentzea rhizosphaerae</name>
    <dbReference type="NCBI Taxonomy" id="2041025"/>
    <lineage>
        <taxon>Bacteria</taxon>
        <taxon>Bacillati</taxon>
        <taxon>Actinomycetota</taxon>
        <taxon>Actinomycetes</taxon>
        <taxon>Pseudonocardiales</taxon>
        <taxon>Pseudonocardiaceae</taxon>
        <taxon>Lentzea</taxon>
    </lineage>
</organism>
<dbReference type="RefSeq" id="WP_382366904.1">
    <property type="nucleotide sequence ID" value="NZ_JBHRZI010000001.1"/>
</dbReference>
<dbReference type="Gene3D" id="2.70.98.50">
    <property type="entry name" value="putative glycoside hydrolase family protein from bacillus halodurans"/>
    <property type="match status" value="1"/>
</dbReference>
<sequence>MSADDVLWFREPASVWEEALPLGTGRLGAMAFGGVETELMQLNDDRLWSGEPLSPADGDPAVVARARQLALAGDPVGAEALLKTVQGPDTARYLPLADLRLDVRTSGARTGYRRALDLRTGVYSVTCRAGEADVLREAVCHAGLHVLAWRVRGAADVMVRLSNALGGKGFTAGEVAGLSGTAGMAYAVATTIDREGADVVTVYVATEAGYRGPGAEPERDPAECARLATARVAQARELGWHRFREESVAAHRELFDRVHLDLGPAPDLPLDERTAARDPALAALSFHFGRYLLITSSRPGTLPANLQGVWNPHVDPPWRGNYTLNINLQMNYWPAETTGLPECHEPLLEFVEQLAAQGEHVARTLYGAPGWVAHHNSDPWCLATPVGAGTGDPAWANWPMAAAWLSLHLWEHFEFGGDVEWLRERAWPVLRGAAEFCAAWLVEHEGALTTAPSTSPENHYLAGGEPVAVGVGSTMDLTLTWEVFDRLVAAADVLGLEDEVVARARELLPRLPSPPIGSRGQLLEWADELPDAEPGHRHVSHLVGLHPGRRIDPQRTPELAAAARKALLERGDAGTGWSLAWKTALWARLGDGQRAGELLDLFLTDVTAKGGGGVYRNLFCAHPPFQIDGNFGITAAIAEMLLQSHTGELRLLPALPPAWRRGTVLGLRARGGLTVDLTWCEGELTAVALHGPPARRTVAVRYRDRRVDVEVRPGVRQVLDGGLAEVPV</sequence>
<dbReference type="PIRSF" id="PIRSF007663">
    <property type="entry name" value="UCP007663"/>
    <property type="match status" value="1"/>
</dbReference>
<feature type="domain" description="Glycosyl hydrolase family 95 N-terminal" evidence="1">
    <location>
        <begin position="7"/>
        <end position="160"/>
    </location>
</feature>
<dbReference type="InterPro" id="IPR008928">
    <property type="entry name" value="6-hairpin_glycosidase_sf"/>
</dbReference>
<dbReference type="PANTHER" id="PTHR31084">
    <property type="entry name" value="ALPHA-L-FUCOSIDASE 2"/>
    <property type="match status" value="1"/>
</dbReference>
<feature type="domain" description="Alpha fucosidase A-like C-terminal" evidence="2">
    <location>
        <begin position="643"/>
        <end position="704"/>
    </location>
</feature>
<dbReference type="InterPro" id="IPR016518">
    <property type="entry name" value="Alpha-L-fucosidase"/>
</dbReference>
<dbReference type="SUPFAM" id="SSF48208">
    <property type="entry name" value="Six-hairpin glycosidases"/>
    <property type="match status" value="1"/>
</dbReference>